<proteinExistence type="predicted"/>
<evidence type="ECO:0000313" key="2">
    <source>
        <dbReference type="Proteomes" id="UP000325182"/>
    </source>
</evidence>
<organism evidence="1 2">
    <name type="scientific">Rossellomorea vietnamensis</name>
    <dbReference type="NCBI Taxonomy" id="218284"/>
    <lineage>
        <taxon>Bacteria</taxon>
        <taxon>Bacillati</taxon>
        <taxon>Bacillota</taxon>
        <taxon>Bacilli</taxon>
        <taxon>Bacillales</taxon>
        <taxon>Bacillaceae</taxon>
        <taxon>Rossellomorea</taxon>
    </lineage>
</organism>
<sequence length="154" mass="18440">MKAKVKLEEIVEHMEIHIDEWSNLLNIKTGKIISVSADELAAAEDEEPFDHLPQWKQEQRMEAMEVVENFEDYRELPTKFDINEYDIMEGFCFSISNEEQKNDLLSAIRGRGAFRRFKDTIAEWDLNDQWYCYRTKKFKQIAIEWCRDNEISYS</sequence>
<gene>
    <name evidence="1" type="ORF">FZC84_03890</name>
</gene>
<dbReference type="Pfam" id="PF03682">
    <property type="entry name" value="UPF0158"/>
    <property type="match status" value="1"/>
</dbReference>
<accession>A0A5D4MGK4</accession>
<dbReference type="InterPro" id="IPR005361">
    <property type="entry name" value="UPF0158"/>
</dbReference>
<evidence type="ECO:0000313" key="1">
    <source>
        <dbReference type="EMBL" id="TYS00647.1"/>
    </source>
</evidence>
<dbReference type="AlphaFoldDB" id="A0A5D4MGK4"/>
<name>A0A5D4MGK4_9BACI</name>
<protein>
    <submittedName>
        <fullName evidence="1">Uncharacterized protein</fullName>
    </submittedName>
</protein>
<comment type="caution">
    <text evidence="1">The sequence shown here is derived from an EMBL/GenBank/DDBJ whole genome shotgun (WGS) entry which is preliminary data.</text>
</comment>
<reference evidence="1 2" key="1">
    <citation type="submission" date="2019-08" db="EMBL/GenBank/DDBJ databases">
        <title>Bacillus genomes from the desert of Cuatro Cienegas, Coahuila.</title>
        <authorList>
            <person name="Olmedo-Alvarez G."/>
        </authorList>
    </citation>
    <scope>NUCLEOTIDE SEQUENCE [LARGE SCALE GENOMIC DNA]</scope>
    <source>
        <strain evidence="1 2">CH128b_4D</strain>
    </source>
</reference>
<dbReference type="EMBL" id="VTEG01000002">
    <property type="protein sequence ID" value="TYS00647.1"/>
    <property type="molecule type" value="Genomic_DNA"/>
</dbReference>
<dbReference type="Proteomes" id="UP000325182">
    <property type="component" value="Unassembled WGS sequence"/>
</dbReference>
<dbReference type="RefSeq" id="WP_148953040.1">
    <property type="nucleotide sequence ID" value="NZ_VTEG01000002.1"/>
</dbReference>